<organism evidence="2 3">
    <name type="scientific">Akanthomyces muscarius</name>
    <name type="common">Entomopathogenic fungus</name>
    <name type="synonym">Lecanicillium muscarium</name>
    <dbReference type="NCBI Taxonomy" id="2231603"/>
    <lineage>
        <taxon>Eukaryota</taxon>
        <taxon>Fungi</taxon>
        <taxon>Dikarya</taxon>
        <taxon>Ascomycota</taxon>
        <taxon>Pezizomycotina</taxon>
        <taxon>Sordariomycetes</taxon>
        <taxon>Hypocreomycetidae</taxon>
        <taxon>Hypocreales</taxon>
        <taxon>Cordycipitaceae</taxon>
        <taxon>Akanthomyces</taxon>
    </lineage>
</organism>
<keyword evidence="3" id="KW-1185">Reference proteome</keyword>
<sequence length="103" mass="11474">MSLLEHLLFTFAILAPAIKADAPLATIYHDFDLKGFGQLINSENCIPVEAPLKFHIRSIKMSPNVVCGFYDDLKCDSGLYDIDGTDIYILPSPMAQAIRCRLQ</sequence>
<accession>A0A9W8Q9A8</accession>
<dbReference type="GeneID" id="80889972"/>
<gene>
    <name evidence="2" type="ORF">LMH87_002813</name>
</gene>
<feature type="chain" id="PRO_5040962119" evidence="1">
    <location>
        <begin position="21"/>
        <end position="103"/>
    </location>
</feature>
<dbReference type="Proteomes" id="UP001144673">
    <property type="component" value="Chromosome 3"/>
</dbReference>
<dbReference type="RefSeq" id="XP_056051279.1">
    <property type="nucleotide sequence ID" value="XM_056194331.1"/>
</dbReference>
<protein>
    <submittedName>
        <fullName evidence="2">Uncharacterized protein</fullName>
    </submittedName>
</protein>
<dbReference type="KEGG" id="amus:LMH87_002813"/>
<evidence type="ECO:0000313" key="2">
    <source>
        <dbReference type="EMBL" id="KAJ4148338.1"/>
    </source>
</evidence>
<reference evidence="2" key="1">
    <citation type="journal article" date="2023" name="Access Microbiol">
        <title>De-novo genome assembly for Akanthomyces muscarius, a biocontrol agent of insect agricultural pests.</title>
        <authorList>
            <person name="Erdos Z."/>
            <person name="Studholme D.J."/>
            <person name="Raymond B."/>
            <person name="Sharma M."/>
        </authorList>
    </citation>
    <scope>NUCLEOTIDE SEQUENCE</scope>
    <source>
        <strain evidence="2">Ve6</strain>
    </source>
</reference>
<feature type="signal peptide" evidence="1">
    <location>
        <begin position="1"/>
        <end position="20"/>
    </location>
</feature>
<comment type="caution">
    <text evidence="2">The sequence shown here is derived from an EMBL/GenBank/DDBJ whole genome shotgun (WGS) entry which is preliminary data.</text>
</comment>
<proteinExistence type="predicted"/>
<dbReference type="AlphaFoldDB" id="A0A9W8Q9A8"/>
<evidence type="ECO:0000313" key="3">
    <source>
        <dbReference type="Proteomes" id="UP001144673"/>
    </source>
</evidence>
<dbReference type="EMBL" id="JAJHUN010000010">
    <property type="protein sequence ID" value="KAJ4148338.1"/>
    <property type="molecule type" value="Genomic_DNA"/>
</dbReference>
<evidence type="ECO:0000256" key="1">
    <source>
        <dbReference type="SAM" id="SignalP"/>
    </source>
</evidence>
<keyword evidence="1" id="KW-0732">Signal</keyword>
<name>A0A9W8Q9A8_AKAMU</name>